<dbReference type="InterPro" id="IPR038444">
    <property type="entry name" value="DUF465_sf"/>
</dbReference>
<dbReference type="RefSeq" id="WP_082013319.1">
    <property type="nucleotide sequence ID" value="NZ_JBNNWK010000002.1"/>
</dbReference>
<dbReference type="Gene3D" id="6.10.280.50">
    <property type="match status" value="1"/>
</dbReference>
<evidence type="ECO:0000313" key="2">
    <source>
        <dbReference type="Proteomes" id="UP000031338"/>
    </source>
</evidence>
<evidence type="ECO:0000313" key="1">
    <source>
        <dbReference type="EMBL" id="KHS47859.1"/>
    </source>
</evidence>
<proteinExistence type="predicted"/>
<name>A0A0B8ZNG3_9SPHN</name>
<dbReference type="InterPro" id="IPR007420">
    <property type="entry name" value="DUF465"/>
</dbReference>
<gene>
    <name evidence="1" type="ORF">NJ75_01656</name>
</gene>
<organism evidence="1 2">
    <name type="scientific">Novosphingobium subterraneum</name>
    <dbReference type="NCBI Taxonomy" id="48936"/>
    <lineage>
        <taxon>Bacteria</taxon>
        <taxon>Pseudomonadati</taxon>
        <taxon>Pseudomonadota</taxon>
        <taxon>Alphaproteobacteria</taxon>
        <taxon>Sphingomonadales</taxon>
        <taxon>Sphingomonadaceae</taxon>
        <taxon>Novosphingobium</taxon>
    </lineage>
</organism>
<dbReference type="Pfam" id="PF04325">
    <property type="entry name" value="DUF465"/>
    <property type="match status" value="1"/>
</dbReference>
<dbReference type="Proteomes" id="UP000031338">
    <property type="component" value="Unassembled WGS sequence"/>
</dbReference>
<keyword evidence="2" id="KW-1185">Reference proteome</keyword>
<evidence type="ECO:0008006" key="3">
    <source>
        <dbReference type="Google" id="ProtNLM"/>
    </source>
</evidence>
<reference evidence="1 2" key="1">
    <citation type="submission" date="2014-10" db="EMBL/GenBank/DDBJ databases">
        <title>Draft genome sequence of Novosphingobium subterraneum DSM 12447.</title>
        <authorList>
            <person name="Gan H.M."/>
            <person name="Gan H.Y."/>
            <person name="Savka M.A."/>
        </authorList>
    </citation>
    <scope>NUCLEOTIDE SEQUENCE [LARGE SCALE GENOMIC DNA]</scope>
    <source>
        <strain evidence="1 2">DSM 12447</strain>
    </source>
</reference>
<accession>A0A0B8ZNG3</accession>
<dbReference type="AlphaFoldDB" id="A0A0B8ZNG3"/>
<sequence>MESTHISALQTKHAGLEKQIQMEMSRPLPDDTLVAQLKRKKLKIKEELSRLH</sequence>
<comment type="caution">
    <text evidence="1">The sequence shown here is derived from an EMBL/GenBank/DDBJ whole genome shotgun (WGS) entry which is preliminary data.</text>
</comment>
<dbReference type="PATRIC" id="fig|48936.3.peg.1660"/>
<dbReference type="EMBL" id="JRVC01000006">
    <property type="protein sequence ID" value="KHS47859.1"/>
    <property type="molecule type" value="Genomic_DNA"/>
</dbReference>
<dbReference type="STRING" id="48936.NJ75_01656"/>
<protein>
    <recommendedName>
        <fullName evidence="3">DUF465 domain-containing protein</fullName>
    </recommendedName>
</protein>